<dbReference type="EMBL" id="JWIN03000010">
    <property type="protein sequence ID" value="KAB1272054.1"/>
    <property type="molecule type" value="Genomic_DNA"/>
</dbReference>
<evidence type="ECO:0000313" key="3">
    <source>
        <dbReference type="Proteomes" id="UP000299084"/>
    </source>
</evidence>
<evidence type="ECO:0000256" key="1">
    <source>
        <dbReference type="SAM" id="Coils"/>
    </source>
</evidence>
<dbReference type="InterPro" id="IPR031650">
    <property type="entry name" value="CCDC73"/>
</dbReference>
<name>A0A5N4DM96_CAMDR</name>
<organism evidence="2 3">
    <name type="scientific">Camelus dromedarius</name>
    <name type="common">Dromedary</name>
    <name type="synonym">Arabian camel</name>
    <dbReference type="NCBI Taxonomy" id="9838"/>
    <lineage>
        <taxon>Eukaryota</taxon>
        <taxon>Metazoa</taxon>
        <taxon>Chordata</taxon>
        <taxon>Craniata</taxon>
        <taxon>Vertebrata</taxon>
        <taxon>Euteleostomi</taxon>
        <taxon>Mammalia</taxon>
        <taxon>Eutheria</taxon>
        <taxon>Laurasiatheria</taxon>
        <taxon>Artiodactyla</taxon>
        <taxon>Tylopoda</taxon>
        <taxon>Camelidae</taxon>
        <taxon>Camelus</taxon>
    </lineage>
</organism>
<dbReference type="AlphaFoldDB" id="A0A5N4DM96"/>
<evidence type="ECO:0000313" key="2">
    <source>
        <dbReference type="EMBL" id="KAB1272054.1"/>
    </source>
</evidence>
<protein>
    <submittedName>
        <fullName evidence="2">Coiled-coil domain-containing protein 73</fullName>
    </submittedName>
</protein>
<proteinExistence type="predicted"/>
<dbReference type="PANTHER" id="PTHR28660:SF1">
    <property type="entry name" value="COILED-COIL DOMAIN-CONTAINING PROTEIN 73"/>
    <property type="match status" value="1"/>
</dbReference>
<gene>
    <name evidence="2" type="ORF">Cadr_000014759</name>
</gene>
<keyword evidence="1" id="KW-0175">Coiled coil</keyword>
<accession>A0A5N4DM96</accession>
<keyword evidence="3" id="KW-1185">Reference proteome</keyword>
<feature type="coiled-coil region" evidence="1">
    <location>
        <begin position="103"/>
        <end position="205"/>
    </location>
</feature>
<reference evidence="2 3" key="1">
    <citation type="journal article" date="2019" name="Mol. Ecol. Resour.">
        <title>Improving Illumina assemblies with Hi-C and long reads: an example with the North African dromedary.</title>
        <authorList>
            <person name="Elbers J.P."/>
            <person name="Rogers M.F."/>
            <person name="Perelman P.L."/>
            <person name="Proskuryakova A.A."/>
            <person name="Serdyukova N.A."/>
            <person name="Johnson W.E."/>
            <person name="Horin P."/>
            <person name="Corander J."/>
            <person name="Murphy D."/>
            <person name="Burger P.A."/>
        </authorList>
    </citation>
    <scope>NUCLEOTIDE SEQUENCE [LARGE SCALE GENOMIC DNA]</scope>
    <source>
        <strain evidence="2">Drom800</strain>
        <tissue evidence="2">Blood</tissue>
    </source>
</reference>
<sequence length="229" mass="27530">MCTEFSDVSYVKELKKVTSDLIKTKVTCQQYKMGEENINLTIKEQKFQELQERLKMELELNKKINEEITHIQKEKQASNHKIFWKPVNILKTNTIWEAIINSFQQLQQLLQQQAQANAEMEAELKVLKEIIRIYICVYIYTLERDNELQREKVKENEEKFLNLQNEHEKALGTWKKHVEELNGEINEIKNELSSFKETHTKLQEHYDKLCDQKKFEEDKKFQEDINYSL</sequence>
<dbReference type="Proteomes" id="UP000299084">
    <property type="component" value="Unassembled WGS sequence"/>
</dbReference>
<dbReference type="Pfam" id="PF15818">
    <property type="entry name" value="CCDC73"/>
    <property type="match status" value="1"/>
</dbReference>
<dbReference type="PANTHER" id="PTHR28660">
    <property type="entry name" value="COILED-COIL DOMAIN-CONTAINING PROTEIN 73"/>
    <property type="match status" value="1"/>
</dbReference>
<comment type="caution">
    <text evidence="2">The sequence shown here is derived from an EMBL/GenBank/DDBJ whole genome shotgun (WGS) entry which is preliminary data.</text>
</comment>